<dbReference type="PROSITE" id="PS51257">
    <property type="entry name" value="PROKAR_LIPOPROTEIN"/>
    <property type="match status" value="1"/>
</dbReference>
<reference evidence="1" key="2">
    <citation type="journal article" date="2022" name="Microbiol. Resour. Announc.">
        <title>Metagenome Sequencing to Explore Phylogenomics of Terrestrial Cyanobacteria.</title>
        <authorList>
            <person name="Ward R.D."/>
            <person name="Stajich J.E."/>
            <person name="Johansen J.R."/>
            <person name="Huntemann M."/>
            <person name="Clum A."/>
            <person name="Foster B."/>
            <person name="Foster B."/>
            <person name="Roux S."/>
            <person name="Palaniappan K."/>
            <person name="Varghese N."/>
            <person name="Mukherjee S."/>
            <person name="Reddy T.B.K."/>
            <person name="Daum C."/>
            <person name="Copeland A."/>
            <person name="Chen I.A."/>
            <person name="Ivanova N.N."/>
            <person name="Kyrpides N.C."/>
            <person name="Shapiro N."/>
            <person name="Eloe-Fadrosh E.A."/>
            <person name="Pietrasiak N."/>
        </authorList>
    </citation>
    <scope>NUCLEOTIDE SEQUENCE</scope>
    <source>
        <strain evidence="1">GSE-NOS-MK-12-04C</strain>
    </source>
</reference>
<dbReference type="PANTHER" id="PTHR35841">
    <property type="entry name" value="PHOSPHONATES-BINDING PERIPLASMIC PROTEIN"/>
    <property type="match status" value="1"/>
</dbReference>
<dbReference type="Pfam" id="PF12974">
    <property type="entry name" value="Phosphonate-bd"/>
    <property type="match status" value="1"/>
</dbReference>
<protein>
    <submittedName>
        <fullName evidence="1">Phosphate/phosphite/phosphonate ABC transporter substrate-binding protein</fullName>
    </submittedName>
</protein>
<dbReference type="PANTHER" id="PTHR35841:SF1">
    <property type="entry name" value="PHOSPHONATES-BINDING PERIPLASMIC PROTEIN"/>
    <property type="match status" value="1"/>
</dbReference>
<name>A0A951QHG8_9CYAN</name>
<dbReference type="AlphaFoldDB" id="A0A951QHG8"/>
<evidence type="ECO:0000313" key="1">
    <source>
        <dbReference type="EMBL" id="MBW4666399.1"/>
    </source>
</evidence>
<dbReference type="Gene3D" id="3.40.190.10">
    <property type="entry name" value="Periplasmic binding protein-like II"/>
    <property type="match status" value="2"/>
</dbReference>
<accession>A0A951QHG8</accession>
<comment type="caution">
    <text evidence="1">The sequence shown here is derived from an EMBL/GenBank/DDBJ whole genome shotgun (WGS) entry which is preliminary data.</text>
</comment>
<proteinExistence type="predicted"/>
<sequence length="297" mass="33440">MKIIILPRFMLFQILMIVGLTAVGCGSEKTTTIPDKLTIGVVSYGEQKFSQDKYERFKDYIAVQTKLIVELEPAYNELQAVAQIKRKNWDIVFAPPGLAAIAIGQELYIPLFSMEEFSRRQRSLLIVRDEAPIKKIVDLTNKTVTLGEVGSAAGYYVPLYDLYGLTLAQIRFAPTPKTALQWLNEGSTDAIALSEKDFDTYHQEFSTTKFRTLQTSRWIPSGVVVLGPKVDRNLQQQIQKVMSEAPPDIAWDAGYVPGAPVPNYRELIKLVEKVRPLEEQVKQRPAVLGSQESTTER</sequence>
<dbReference type="EMBL" id="JAHHGZ010000002">
    <property type="protein sequence ID" value="MBW4666399.1"/>
    <property type="molecule type" value="Genomic_DNA"/>
</dbReference>
<reference evidence="1" key="1">
    <citation type="submission" date="2021-05" db="EMBL/GenBank/DDBJ databases">
        <authorList>
            <person name="Pietrasiak N."/>
            <person name="Ward R."/>
            <person name="Stajich J.E."/>
            <person name="Kurbessoian T."/>
        </authorList>
    </citation>
    <scope>NUCLEOTIDE SEQUENCE</scope>
    <source>
        <strain evidence="1">GSE-NOS-MK-12-04C</strain>
    </source>
</reference>
<dbReference type="SUPFAM" id="SSF53850">
    <property type="entry name" value="Periplasmic binding protein-like II"/>
    <property type="match status" value="1"/>
</dbReference>
<gene>
    <name evidence="1" type="ORF">KME60_02865</name>
</gene>
<dbReference type="Proteomes" id="UP000729701">
    <property type="component" value="Unassembled WGS sequence"/>
</dbReference>
<evidence type="ECO:0000313" key="2">
    <source>
        <dbReference type="Proteomes" id="UP000729701"/>
    </source>
</evidence>
<organism evidence="1 2">
    <name type="scientific">Cyanomargarita calcarea GSE-NOS-MK-12-04C</name>
    <dbReference type="NCBI Taxonomy" id="2839659"/>
    <lineage>
        <taxon>Bacteria</taxon>
        <taxon>Bacillati</taxon>
        <taxon>Cyanobacteriota</taxon>
        <taxon>Cyanophyceae</taxon>
        <taxon>Nostocales</taxon>
        <taxon>Cyanomargaritaceae</taxon>
        <taxon>Cyanomargarita</taxon>
    </lineage>
</organism>